<sequence>MSYLQPINFVTCIFSEDVLEVMIIAILLATVYAGNSYLEQSPTTGESSTNKSKYYSTGYTVGYNYRPTSFSFSWRSGLLDENGEIEDEGVNKNDEDAHPDGYINANTPDPGQKFDFTQEKGGEAVFSELKNENSNLLHRFDD</sequence>
<name>A0A1Y1S8J2_9MICR</name>
<accession>A0A1Y1S8J2</accession>
<evidence type="ECO:0000313" key="2">
    <source>
        <dbReference type="EMBL" id="ORD94793.1"/>
    </source>
</evidence>
<feature type="compositionally biased region" description="Basic and acidic residues" evidence="1">
    <location>
        <begin position="89"/>
        <end position="99"/>
    </location>
</feature>
<protein>
    <submittedName>
        <fullName evidence="2">Uncharacterized protein</fullName>
    </submittedName>
</protein>
<evidence type="ECO:0000256" key="1">
    <source>
        <dbReference type="SAM" id="MobiDB-lite"/>
    </source>
</evidence>
<dbReference type="VEuPathDB" id="MicrosporidiaDB:ECANGB1_2330"/>
<proteinExistence type="predicted"/>
<gene>
    <name evidence="2" type="ORF">ECANGB1_2330</name>
</gene>
<comment type="caution">
    <text evidence="2">The sequence shown here is derived from an EMBL/GenBank/DDBJ whole genome shotgun (WGS) entry which is preliminary data.</text>
</comment>
<feature type="region of interest" description="Disordered" evidence="1">
    <location>
        <begin position="85"/>
        <end position="111"/>
    </location>
</feature>
<dbReference type="AlphaFoldDB" id="A0A1Y1S8J2"/>
<dbReference type="Proteomes" id="UP000192639">
    <property type="component" value="Unassembled WGS sequence"/>
</dbReference>
<reference evidence="2 3" key="1">
    <citation type="journal article" date="2017" name="Environ. Microbiol.">
        <title>Decay of the glycolytic pathway and adaptation to intranuclear parasitism within Enterocytozoonidae microsporidia.</title>
        <authorList>
            <person name="Wiredu Boakye D."/>
            <person name="Jaroenlak P."/>
            <person name="Prachumwat A."/>
            <person name="Williams T.A."/>
            <person name="Bateman K.S."/>
            <person name="Itsathitphaisarn O."/>
            <person name="Sritunyalucksana K."/>
            <person name="Paszkiewicz K.H."/>
            <person name="Moore K.A."/>
            <person name="Stentiford G.D."/>
            <person name="Williams B.A."/>
        </authorList>
    </citation>
    <scope>NUCLEOTIDE SEQUENCE [LARGE SCALE GENOMIC DNA]</scope>
    <source>
        <strain evidence="2 3">GB1</strain>
    </source>
</reference>
<organism evidence="2 3">
    <name type="scientific">Enterospora canceri</name>
    <dbReference type="NCBI Taxonomy" id="1081671"/>
    <lineage>
        <taxon>Eukaryota</taxon>
        <taxon>Fungi</taxon>
        <taxon>Fungi incertae sedis</taxon>
        <taxon>Microsporidia</taxon>
        <taxon>Enterocytozoonidae</taxon>
        <taxon>Enterospora</taxon>
    </lineage>
</organism>
<keyword evidence="3" id="KW-1185">Reference proteome</keyword>
<dbReference type="EMBL" id="LWDP01000009">
    <property type="protein sequence ID" value="ORD94793.1"/>
    <property type="molecule type" value="Genomic_DNA"/>
</dbReference>
<evidence type="ECO:0000313" key="3">
    <source>
        <dbReference type="Proteomes" id="UP000192639"/>
    </source>
</evidence>